<dbReference type="GO" id="GO:0005886">
    <property type="term" value="C:plasma membrane"/>
    <property type="evidence" value="ECO:0007669"/>
    <property type="project" value="UniProtKB-SubCell"/>
</dbReference>
<evidence type="ECO:0000256" key="1">
    <source>
        <dbReference type="SAM" id="Phobius"/>
    </source>
</evidence>
<feature type="transmembrane region" description="Helical" evidence="1">
    <location>
        <begin position="167"/>
        <end position="190"/>
    </location>
</feature>
<keyword evidence="3" id="KW-1185">Reference proteome</keyword>
<feature type="transmembrane region" description="Helical" evidence="1">
    <location>
        <begin position="122"/>
        <end position="147"/>
    </location>
</feature>
<keyword evidence="1" id="KW-1133">Transmembrane helix</keyword>
<organism evidence="2 3">
    <name type="scientific">Ktedonospora formicarum</name>
    <dbReference type="NCBI Taxonomy" id="2778364"/>
    <lineage>
        <taxon>Bacteria</taxon>
        <taxon>Bacillati</taxon>
        <taxon>Chloroflexota</taxon>
        <taxon>Ktedonobacteria</taxon>
        <taxon>Ktedonobacterales</taxon>
        <taxon>Ktedonobacteraceae</taxon>
        <taxon>Ktedonospora</taxon>
    </lineage>
</organism>
<accession>A0A8J3I0N0</accession>
<dbReference type="PANTHER" id="PTHR37305:SF1">
    <property type="entry name" value="MEMBRANE PROTEIN"/>
    <property type="match status" value="1"/>
</dbReference>
<feature type="transmembrane region" description="Helical" evidence="1">
    <location>
        <begin position="81"/>
        <end position="101"/>
    </location>
</feature>
<dbReference type="PANTHER" id="PTHR37305">
    <property type="entry name" value="INTEGRAL MEMBRANE PROTEIN-RELATED"/>
    <property type="match status" value="1"/>
</dbReference>
<feature type="transmembrane region" description="Helical" evidence="1">
    <location>
        <begin position="41"/>
        <end position="61"/>
    </location>
</feature>
<feature type="transmembrane region" description="Helical" evidence="1">
    <location>
        <begin position="202"/>
        <end position="222"/>
    </location>
</feature>
<dbReference type="GO" id="GO:0140359">
    <property type="term" value="F:ABC-type transporter activity"/>
    <property type="evidence" value="ECO:0007669"/>
    <property type="project" value="InterPro"/>
</dbReference>
<name>A0A8J3I0N0_9CHLR</name>
<sequence length="297" mass="32649">MKADSMITNIQVTPSGSWLTQVWRMVGWNVYQMRRRMMSKILGLIYILPLLIMLGIFLAINKHDLLAYPSLFRNFSAVMSSLGPLLLPILAATLIGSEYTYGIQRQLLGRGMSRAQVYTAQLLSLAAITFLVTGITLLVGLLLSLILGAAFGVKMALPVGGDWGSLLLYWLTHTLNIYFFVTIAVFIATLGRNPIAGTAVALGYQIFEILVRSILMLLASLFDVNAARTITHIVEWLPGSVTQTVLNGAGALLFHDPTPPSSADVMNPGTAFIILLIYLFILLFGGYLLYSRRDMTE</sequence>
<protein>
    <submittedName>
        <fullName evidence="2">Uncharacterized protein</fullName>
    </submittedName>
</protein>
<reference evidence="2" key="1">
    <citation type="submission" date="2020-10" db="EMBL/GenBank/DDBJ databases">
        <title>Taxonomic study of unclassified bacteria belonging to the class Ktedonobacteria.</title>
        <authorList>
            <person name="Yabe S."/>
            <person name="Wang C.M."/>
            <person name="Zheng Y."/>
            <person name="Sakai Y."/>
            <person name="Cavaletti L."/>
            <person name="Monciardini P."/>
            <person name="Donadio S."/>
        </authorList>
    </citation>
    <scope>NUCLEOTIDE SEQUENCE</scope>
    <source>
        <strain evidence="2">SOSP1-1</strain>
    </source>
</reference>
<dbReference type="Proteomes" id="UP000612362">
    <property type="component" value="Unassembled WGS sequence"/>
</dbReference>
<keyword evidence="1" id="KW-0472">Membrane</keyword>
<feature type="transmembrane region" description="Helical" evidence="1">
    <location>
        <begin position="269"/>
        <end position="290"/>
    </location>
</feature>
<dbReference type="Pfam" id="PF12730">
    <property type="entry name" value="ABC2_membrane_4"/>
    <property type="match status" value="1"/>
</dbReference>
<dbReference type="RefSeq" id="WP_220193367.1">
    <property type="nucleotide sequence ID" value="NZ_BNJF01000001.1"/>
</dbReference>
<dbReference type="AlphaFoldDB" id="A0A8J3I0N0"/>
<gene>
    <name evidence="2" type="ORF">KSX_20860</name>
</gene>
<proteinExistence type="predicted"/>
<evidence type="ECO:0000313" key="2">
    <source>
        <dbReference type="EMBL" id="GHO43923.1"/>
    </source>
</evidence>
<dbReference type="EMBL" id="BNJF01000001">
    <property type="protein sequence ID" value="GHO43923.1"/>
    <property type="molecule type" value="Genomic_DNA"/>
</dbReference>
<comment type="caution">
    <text evidence="2">The sequence shown here is derived from an EMBL/GenBank/DDBJ whole genome shotgun (WGS) entry which is preliminary data.</text>
</comment>
<evidence type="ECO:0000313" key="3">
    <source>
        <dbReference type="Proteomes" id="UP000612362"/>
    </source>
</evidence>
<keyword evidence="1" id="KW-0812">Transmembrane</keyword>